<feature type="transmembrane region" description="Helical" evidence="5">
    <location>
        <begin position="24"/>
        <end position="48"/>
    </location>
</feature>
<keyword evidence="4 5" id="KW-0472">Membrane</keyword>
<dbReference type="InterPro" id="IPR011701">
    <property type="entry name" value="MFS"/>
</dbReference>
<dbReference type="PROSITE" id="PS50850">
    <property type="entry name" value="MFS"/>
    <property type="match status" value="1"/>
</dbReference>
<organism evidence="7 8">
    <name type="scientific">Telmatospirillum siberiense</name>
    <dbReference type="NCBI Taxonomy" id="382514"/>
    <lineage>
        <taxon>Bacteria</taxon>
        <taxon>Pseudomonadati</taxon>
        <taxon>Pseudomonadota</taxon>
        <taxon>Alphaproteobacteria</taxon>
        <taxon>Rhodospirillales</taxon>
        <taxon>Rhodospirillaceae</taxon>
        <taxon>Telmatospirillum</taxon>
    </lineage>
</organism>
<dbReference type="InterPro" id="IPR036259">
    <property type="entry name" value="MFS_trans_sf"/>
</dbReference>
<evidence type="ECO:0000256" key="1">
    <source>
        <dbReference type="ARBA" id="ARBA00004141"/>
    </source>
</evidence>
<keyword evidence="3 5" id="KW-1133">Transmembrane helix</keyword>
<protein>
    <submittedName>
        <fullName evidence="7">MFS transporter</fullName>
    </submittedName>
</protein>
<feature type="transmembrane region" description="Helical" evidence="5">
    <location>
        <begin position="316"/>
        <end position="338"/>
    </location>
</feature>
<dbReference type="CDD" id="cd17321">
    <property type="entry name" value="MFS_MMR_MDR_like"/>
    <property type="match status" value="1"/>
</dbReference>
<dbReference type="Gene3D" id="1.20.1720.10">
    <property type="entry name" value="Multidrug resistance protein D"/>
    <property type="match status" value="2"/>
</dbReference>
<evidence type="ECO:0000259" key="6">
    <source>
        <dbReference type="PROSITE" id="PS50850"/>
    </source>
</evidence>
<dbReference type="OrthoDB" id="2414439at2"/>
<accession>A0A2N3PNY3</accession>
<evidence type="ECO:0000313" key="8">
    <source>
        <dbReference type="Proteomes" id="UP000233293"/>
    </source>
</evidence>
<dbReference type="GO" id="GO:0016020">
    <property type="term" value="C:membrane"/>
    <property type="evidence" value="ECO:0007669"/>
    <property type="project" value="UniProtKB-SubCell"/>
</dbReference>
<dbReference type="AlphaFoldDB" id="A0A2N3PNY3"/>
<dbReference type="Pfam" id="PF07690">
    <property type="entry name" value="MFS_1"/>
    <property type="match status" value="1"/>
</dbReference>
<dbReference type="Proteomes" id="UP000233293">
    <property type="component" value="Unassembled WGS sequence"/>
</dbReference>
<evidence type="ECO:0000313" key="7">
    <source>
        <dbReference type="EMBL" id="PKU22112.1"/>
    </source>
</evidence>
<evidence type="ECO:0000256" key="5">
    <source>
        <dbReference type="SAM" id="Phobius"/>
    </source>
</evidence>
<feature type="transmembrane region" description="Helical" evidence="5">
    <location>
        <begin position="460"/>
        <end position="483"/>
    </location>
</feature>
<keyword evidence="2 5" id="KW-0812">Transmembrane</keyword>
<gene>
    <name evidence="7" type="ORF">CWS72_23480</name>
</gene>
<feature type="transmembrane region" description="Helical" evidence="5">
    <location>
        <begin position="414"/>
        <end position="440"/>
    </location>
</feature>
<dbReference type="PRINTS" id="PR01036">
    <property type="entry name" value="TCRTETB"/>
</dbReference>
<reference evidence="8" key="1">
    <citation type="submission" date="2017-12" db="EMBL/GenBank/DDBJ databases">
        <title>Draft genome sequence of Telmatospirillum siberiense 26-4b1T, an acidotolerant peatland alphaproteobacterium potentially involved in sulfur cycling.</title>
        <authorList>
            <person name="Hausmann B."/>
            <person name="Pjevac P."/>
            <person name="Schreck K."/>
            <person name="Herbold C.W."/>
            <person name="Daims H."/>
            <person name="Wagner M."/>
            <person name="Pester M."/>
            <person name="Loy A."/>
        </authorList>
    </citation>
    <scope>NUCLEOTIDE SEQUENCE [LARGE SCALE GENOMIC DNA]</scope>
    <source>
        <strain evidence="8">26-4b1</strain>
    </source>
</reference>
<comment type="subcellular location">
    <subcellularLocation>
        <location evidence="1">Membrane</location>
        <topology evidence="1">Multi-pass membrane protein</topology>
    </subcellularLocation>
</comment>
<keyword evidence="8" id="KW-1185">Reference proteome</keyword>
<evidence type="ECO:0000256" key="3">
    <source>
        <dbReference type="ARBA" id="ARBA00022989"/>
    </source>
</evidence>
<dbReference type="InterPro" id="IPR020846">
    <property type="entry name" value="MFS_dom"/>
</dbReference>
<name>A0A2N3PNY3_9PROT</name>
<proteinExistence type="predicted"/>
<feature type="transmembrane region" description="Helical" evidence="5">
    <location>
        <begin position="379"/>
        <end position="402"/>
    </location>
</feature>
<dbReference type="PANTHER" id="PTHR42718">
    <property type="entry name" value="MAJOR FACILITATOR SUPERFAMILY MULTIDRUG TRANSPORTER MFSC"/>
    <property type="match status" value="1"/>
</dbReference>
<feature type="transmembrane region" description="Helical" evidence="5">
    <location>
        <begin position="117"/>
        <end position="138"/>
    </location>
</feature>
<evidence type="ECO:0000256" key="4">
    <source>
        <dbReference type="ARBA" id="ARBA00023136"/>
    </source>
</evidence>
<dbReference type="EMBL" id="PIUM01000038">
    <property type="protein sequence ID" value="PKU22112.1"/>
    <property type="molecule type" value="Genomic_DNA"/>
</dbReference>
<feature type="transmembrane region" description="Helical" evidence="5">
    <location>
        <begin position="181"/>
        <end position="204"/>
    </location>
</feature>
<dbReference type="SUPFAM" id="SSF103473">
    <property type="entry name" value="MFS general substrate transporter"/>
    <property type="match status" value="1"/>
</dbReference>
<feature type="transmembrane region" description="Helical" evidence="5">
    <location>
        <begin position="150"/>
        <end position="169"/>
    </location>
</feature>
<evidence type="ECO:0000256" key="2">
    <source>
        <dbReference type="ARBA" id="ARBA00022692"/>
    </source>
</evidence>
<feature type="transmembrane region" description="Helical" evidence="5">
    <location>
        <begin position="285"/>
        <end position="310"/>
    </location>
</feature>
<dbReference type="PANTHER" id="PTHR42718:SF39">
    <property type="entry name" value="ACTINORHODIN TRANSPORTER-RELATED"/>
    <property type="match status" value="1"/>
</dbReference>
<feature type="transmembrane region" description="Helical" evidence="5">
    <location>
        <begin position="350"/>
        <end position="373"/>
    </location>
</feature>
<feature type="transmembrane region" description="Helical" evidence="5">
    <location>
        <begin position="60"/>
        <end position="80"/>
    </location>
</feature>
<sequence length="490" mass="51333">MSSRSSPFPGDAIDALIPSPRRRWLALAILLTGNFVTILDLFIVNVAIPSIQGNLAASFAEVQLVLVGYAAAYGVFLMNGARLGDLFGRRRVFLTGMGLFTAASGLCGIAWSPGWLIAARVLQGTGAAILMPQVLASIRVLFEGDQRRHAFGVMGAVQGVAATISQLAGGMLIEHGGGEGWRLIFLINLPIGLIAMAAGSVVLIETKAPVAARLDLRGALTGALGLLLVLVPVMEGREYGWPWWAFAIPLLSIPVFWNFVRYENGLWARGGVPIIEMSLFENPRFVAGVGAVFLFYSAISSFFLSLTVLLQFGLGLTPLVAGMIFTPSAVAFFVGSLAGPRLAARSGSGALLAGILIFACGPGLSALVAATAVDNLRLMILSLILNGLGQGIVIPLAFNTILSGIRDDQAGMGAGVLSTMQTIGTSVGVTIVGVLLFSLIEHATTASSLLTHQVYGHALAIATIYNVVAAILSFVLFTVAIYVRPNSRVV</sequence>
<feature type="domain" description="Major facilitator superfamily (MFS) profile" evidence="6">
    <location>
        <begin position="26"/>
        <end position="488"/>
    </location>
</feature>
<feature type="transmembrane region" description="Helical" evidence="5">
    <location>
        <begin position="92"/>
        <end position="111"/>
    </location>
</feature>
<feature type="transmembrane region" description="Helical" evidence="5">
    <location>
        <begin position="240"/>
        <end position="260"/>
    </location>
</feature>
<dbReference type="GO" id="GO:0022857">
    <property type="term" value="F:transmembrane transporter activity"/>
    <property type="evidence" value="ECO:0007669"/>
    <property type="project" value="InterPro"/>
</dbReference>
<comment type="caution">
    <text evidence="7">The sequence shown here is derived from an EMBL/GenBank/DDBJ whole genome shotgun (WGS) entry which is preliminary data.</text>
</comment>
<feature type="transmembrane region" description="Helical" evidence="5">
    <location>
        <begin position="216"/>
        <end position="234"/>
    </location>
</feature>